<dbReference type="GO" id="GO:0016702">
    <property type="term" value="F:oxidoreductase activity, acting on single donors with incorporation of molecular oxygen, incorporation of two atoms of oxygen"/>
    <property type="evidence" value="ECO:0007669"/>
    <property type="project" value="UniProtKB-ARBA"/>
</dbReference>
<dbReference type="InterPro" id="IPR014436">
    <property type="entry name" value="Extradiol_dOase_DODA"/>
</dbReference>
<sequence length="267" mass="29731">MSTNNQHLTHRMPAVFIGHGSPMNAINHNLYTEAWEKLGKTLPRPRAILVISAHWYTRGTAITAMVKPKTIHDFGGFPEALYQIEYPAPGSPELAKQVAELLSPEPIYQDKEEWGLDHGTWEILVRMYPQADIPVVQLSIDGTKPAAWHYELGKKLVTLRNEGVLIMGSGNVVHNLRAMDWQNANAAPYPWATSFEQFVYDNLRSLEQPHPLTKGLDREDGKLSNPSPEHFLPILPILGTWDGEEGITTPVEGIVSASLSMLSVQIG</sequence>
<evidence type="ECO:0000313" key="7">
    <source>
        <dbReference type="EMBL" id="TCT32772.1"/>
    </source>
</evidence>
<dbReference type="CDD" id="cd07363">
    <property type="entry name" value="45_DOPA_Dioxygenase"/>
    <property type="match status" value="1"/>
</dbReference>
<dbReference type="InterPro" id="IPR004183">
    <property type="entry name" value="Xdiol_dOase_suB"/>
</dbReference>
<evidence type="ECO:0000256" key="4">
    <source>
        <dbReference type="ARBA" id="ARBA00022833"/>
    </source>
</evidence>
<organism evidence="7 8">
    <name type="scientific">Providencia alcalifaciens</name>
    <dbReference type="NCBI Taxonomy" id="126385"/>
    <lineage>
        <taxon>Bacteria</taxon>
        <taxon>Pseudomonadati</taxon>
        <taxon>Pseudomonadota</taxon>
        <taxon>Gammaproteobacteria</taxon>
        <taxon>Enterobacterales</taxon>
        <taxon>Morganellaceae</taxon>
        <taxon>Providencia</taxon>
    </lineage>
</organism>
<dbReference type="NCBIfam" id="NF007914">
    <property type="entry name" value="PRK10628.1"/>
    <property type="match status" value="1"/>
</dbReference>
<dbReference type="AlphaFoldDB" id="A0A4R3NGG2"/>
<proteinExistence type="inferred from homology"/>
<accession>A0A4R3NGG2</accession>
<keyword evidence="4" id="KW-0862">Zinc</keyword>
<dbReference type="EMBL" id="SMAS01000006">
    <property type="protein sequence ID" value="TCT32772.1"/>
    <property type="molecule type" value="Genomic_DNA"/>
</dbReference>
<dbReference type="PIRSF" id="PIRSF006157">
    <property type="entry name" value="Doxgns_DODA"/>
    <property type="match status" value="1"/>
</dbReference>
<dbReference type="PANTHER" id="PTHR30096:SF0">
    <property type="entry name" value="4,5-DOPA DIOXYGENASE EXTRADIOL-LIKE PROTEIN"/>
    <property type="match status" value="1"/>
</dbReference>
<dbReference type="Pfam" id="PF02900">
    <property type="entry name" value="LigB"/>
    <property type="match status" value="1"/>
</dbReference>
<keyword evidence="5" id="KW-0560">Oxidoreductase</keyword>
<dbReference type="OrthoDB" id="9790889at2"/>
<feature type="domain" description="Extradiol ring-cleavage dioxygenase class III enzyme subunit B" evidence="6">
    <location>
        <begin position="29"/>
        <end position="244"/>
    </location>
</feature>
<dbReference type="GO" id="GO:0008198">
    <property type="term" value="F:ferrous iron binding"/>
    <property type="evidence" value="ECO:0007669"/>
    <property type="project" value="InterPro"/>
</dbReference>
<evidence type="ECO:0000256" key="3">
    <source>
        <dbReference type="ARBA" id="ARBA00022723"/>
    </source>
</evidence>
<keyword evidence="3" id="KW-0479">Metal-binding</keyword>
<comment type="similarity">
    <text evidence="2">Belongs to the DODA-type extradiol aromatic ring-opening dioxygenase family.</text>
</comment>
<dbReference type="Gene3D" id="3.40.830.10">
    <property type="entry name" value="LigB-like"/>
    <property type="match status" value="1"/>
</dbReference>
<name>A0A4R3NGG2_9GAMM</name>
<dbReference type="GO" id="GO:0008270">
    <property type="term" value="F:zinc ion binding"/>
    <property type="evidence" value="ECO:0007669"/>
    <property type="project" value="InterPro"/>
</dbReference>
<evidence type="ECO:0000256" key="5">
    <source>
        <dbReference type="ARBA" id="ARBA00023002"/>
    </source>
</evidence>
<protein>
    <submittedName>
        <fullName evidence="7">4,5-DOPA dioxygenase extradiol</fullName>
    </submittedName>
</protein>
<dbReference type="Proteomes" id="UP000295055">
    <property type="component" value="Unassembled WGS sequence"/>
</dbReference>
<evidence type="ECO:0000256" key="1">
    <source>
        <dbReference type="ARBA" id="ARBA00001947"/>
    </source>
</evidence>
<reference evidence="7 8" key="1">
    <citation type="submission" date="2019-03" db="EMBL/GenBank/DDBJ databases">
        <title>Genomic analyses of the natural microbiome of Caenorhabditis elegans.</title>
        <authorList>
            <person name="Samuel B."/>
        </authorList>
    </citation>
    <scope>NUCLEOTIDE SEQUENCE [LARGE SCALE GENOMIC DNA]</scope>
    <source>
        <strain evidence="7 8">JUb102</strain>
    </source>
</reference>
<evidence type="ECO:0000256" key="2">
    <source>
        <dbReference type="ARBA" id="ARBA00007581"/>
    </source>
</evidence>
<comment type="cofactor">
    <cofactor evidence="1">
        <name>Zn(2+)</name>
        <dbReference type="ChEBI" id="CHEBI:29105"/>
    </cofactor>
</comment>
<comment type="caution">
    <text evidence="7">The sequence shown here is derived from an EMBL/GenBank/DDBJ whole genome shotgun (WGS) entry which is preliminary data.</text>
</comment>
<evidence type="ECO:0000313" key="8">
    <source>
        <dbReference type="Proteomes" id="UP000295055"/>
    </source>
</evidence>
<gene>
    <name evidence="7" type="ORF">EC835_10693</name>
</gene>
<evidence type="ECO:0000259" key="6">
    <source>
        <dbReference type="Pfam" id="PF02900"/>
    </source>
</evidence>
<keyword evidence="7" id="KW-0223">Dioxygenase</keyword>
<dbReference type="RefSeq" id="WP_132496543.1">
    <property type="nucleotide sequence ID" value="NZ_SMAS01000006.1"/>
</dbReference>
<dbReference type="SUPFAM" id="SSF53213">
    <property type="entry name" value="LigB-like"/>
    <property type="match status" value="1"/>
</dbReference>
<dbReference type="PANTHER" id="PTHR30096">
    <property type="entry name" value="4,5-DOPA DIOXYGENASE EXTRADIOL-LIKE PROTEIN"/>
    <property type="match status" value="1"/>
</dbReference>